<comment type="caution">
    <text evidence="1">The sequence shown here is derived from an EMBL/GenBank/DDBJ whole genome shotgun (WGS) entry which is preliminary data.</text>
</comment>
<dbReference type="EMBL" id="CAKMRJ010002223">
    <property type="protein sequence ID" value="CAH1426031.1"/>
    <property type="molecule type" value="Genomic_DNA"/>
</dbReference>
<name>A0AAU9MKE9_9ASTR</name>
<accession>A0AAU9MKE9</accession>
<reference evidence="1 2" key="1">
    <citation type="submission" date="2022-01" db="EMBL/GenBank/DDBJ databases">
        <authorList>
            <person name="Xiong W."/>
            <person name="Schranz E."/>
        </authorList>
    </citation>
    <scope>NUCLEOTIDE SEQUENCE [LARGE SCALE GENOMIC DNA]</scope>
</reference>
<proteinExistence type="predicted"/>
<evidence type="ECO:0000313" key="1">
    <source>
        <dbReference type="EMBL" id="CAH1426031.1"/>
    </source>
</evidence>
<protein>
    <submittedName>
        <fullName evidence="1">Uncharacterized protein</fullName>
    </submittedName>
</protein>
<sequence length="66" mass="7079">MAAESITGVGYGVGVGALGLHLTRAPSIVGSSNPNYQDISFYTKLDVLGQMGDYLIVKLRKLDMYI</sequence>
<keyword evidence="2" id="KW-1185">Reference proteome</keyword>
<dbReference type="AlphaFoldDB" id="A0AAU9MKE9"/>
<dbReference type="Proteomes" id="UP001157418">
    <property type="component" value="Unassembled WGS sequence"/>
</dbReference>
<evidence type="ECO:0000313" key="2">
    <source>
        <dbReference type="Proteomes" id="UP001157418"/>
    </source>
</evidence>
<organism evidence="1 2">
    <name type="scientific">Lactuca virosa</name>
    <dbReference type="NCBI Taxonomy" id="75947"/>
    <lineage>
        <taxon>Eukaryota</taxon>
        <taxon>Viridiplantae</taxon>
        <taxon>Streptophyta</taxon>
        <taxon>Embryophyta</taxon>
        <taxon>Tracheophyta</taxon>
        <taxon>Spermatophyta</taxon>
        <taxon>Magnoliopsida</taxon>
        <taxon>eudicotyledons</taxon>
        <taxon>Gunneridae</taxon>
        <taxon>Pentapetalae</taxon>
        <taxon>asterids</taxon>
        <taxon>campanulids</taxon>
        <taxon>Asterales</taxon>
        <taxon>Asteraceae</taxon>
        <taxon>Cichorioideae</taxon>
        <taxon>Cichorieae</taxon>
        <taxon>Lactucinae</taxon>
        <taxon>Lactuca</taxon>
    </lineage>
</organism>
<gene>
    <name evidence="1" type="ORF">LVIROSA_LOCUS13136</name>
</gene>